<dbReference type="Proteomes" id="UP000217199">
    <property type="component" value="Unassembled WGS sequence"/>
</dbReference>
<sequence length="78" mass="9396">MELSTKENIGNIARRDETETNSSGKPKYGRIWLQLELRRIVDLIVRGLGPQLKMANWIFYYERPVINIQRRVDFFMFY</sequence>
<organism evidence="2 3">
    <name type="scientific">Pyrrhoderma noxium</name>
    <dbReference type="NCBI Taxonomy" id="2282107"/>
    <lineage>
        <taxon>Eukaryota</taxon>
        <taxon>Fungi</taxon>
        <taxon>Dikarya</taxon>
        <taxon>Basidiomycota</taxon>
        <taxon>Agaricomycotina</taxon>
        <taxon>Agaricomycetes</taxon>
        <taxon>Hymenochaetales</taxon>
        <taxon>Hymenochaetaceae</taxon>
        <taxon>Pyrrhoderma</taxon>
    </lineage>
</organism>
<proteinExistence type="predicted"/>
<gene>
    <name evidence="2" type="ORF">PNOK_0275300</name>
</gene>
<comment type="caution">
    <text evidence="2">The sequence shown here is derived from an EMBL/GenBank/DDBJ whole genome shotgun (WGS) entry which is preliminary data.</text>
</comment>
<feature type="region of interest" description="Disordered" evidence="1">
    <location>
        <begin position="1"/>
        <end position="26"/>
    </location>
</feature>
<keyword evidence="3" id="KW-1185">Reference proteome</keyword>
<protein>
    <submittedName>
        <fullName evidence="2">Uncharacterized protein</fullName>
    </submittedName>
</protein>
<evidence type="ECO:0000313" key="3">
    <source>
        <dbReference type="Proteomes" id="UP000217199"/>
    </source>
</evidence>
<name>A0A286UT60_9AGAM</name>
<accession>A0A286UT60</accession>
<evidence type="ECO:0000313" key="2">
    <source>
        <dbReference type="EMBL" id="PAV22796.1"/>
    </source>
</evidence>
<dbReference type="InParanoid" id="A0A286UT60"/>
<evidence type="ECO:0000256" key="1">
    <source>
        <dbReference type="SAM" id="MobiDB-lite"/>
    </source>
</evidence>
<dbReference type="EMBL" id="NBII01000002">
    <property type="protein sequence ID" value="PAV22796.1"/>
    <property type="molecule type" value="Genomic_DNA"/>
</dbReference>
<dbReference type="AlphaFoldDB" id="A0A286UT60"/>
<reference evidence="2 3" key="1">
    <citation type="journal article" date="2017" name="Mol. Ecol.">
        <title>Comparative and population genomic landscape of Phellinus noxius: A hypervariable fungus causing root rot in trees.</title>
        <authorList>
            <person name="Chung C.L."/>
            <person name="Lee T.J."/>
            <person name="Akiba M."/>
            <person name="Lee H.H."/>
            <person name="Kuo T.H."/>
            <person name="Liu D."/>
            <person name="Ke H.M."/>
            <person name="Yokoi T."/>
            <person name="Roa M.B."/>
            <person name="Lu M.J."/>
            <person name="Chang Y.Y."/>
            <person name="Ann P.J."/>
            <person name="Tsai J.N."/>
            <person name="Chen C.Y."/>
            <person name="Tzean S.S."/>
            <person name="Ota Y."/>
            <person name="Hattori T."/>
            <person name="Sahashi N."/>
            <person name="Liou R.F."/>
            <person name="Kikuchi T."/>
            <person name="Tsai I.J."/>
        </authorList>
    </citation>
    <scope>NUCLEOTIDE SEQUENCE [LARGE SCALE GENOMIC DNA]</scope>
    <source>
        <strain evidence="2 3">FFPRI411160</strain>
    </source>
</reference>